<evidence type="ECO:0000256" key="1">
    <source>
        <dbReference type="ARBA" id="ARBA00004370"/>
    </source>
</evidence>
<evidence type="ECO:0000256" key="2">
    <source>
        <dbReference type="ARBA" id="ARBA00023136"/>
    </source>
</evidence>
<comment type="caution">
    <text evidence="4">The sequence shown here is derived from an EMBL/GenBank/DDBJ whole genome shotgun (WGS) entry which is preliminary data.</text>
</comment>
<feature type="transmembrane region" description="Helical" evidence="3">
    <location>
        <begin position="20"/>
        <end position="39"/>
    </location>
</feature>
<dbReference type="GO" id="GO:0009506">
    <property type="term" value="C:plasmodesma"/>
    <property type="evidence" value="ECO:0007669"/>
    <property type="project" value="TreeGrafter"/>
</dbReference>
<dbReference type="PANTHER" id="PTHR31415:SF109">
    <property type="entry name" value="NDR1_HIN1-LIKE PROTEIN 10"/>
    <property type="match status" value="1"/>
</dbReference>
<protein>
    <recommendedName>
        <fullName evidence="6">Late embryogenesis abundant protein LEA-2 subgroup domain-containing protein</fullName>
    </recommendedName>
</protein>
<keyword evidence="3" id="KW-1133">Transmembrane helix</keyword>
<accession>A0AAD4ZU79</accession>
<proteinExistence type="predicted"/>
<comment type="subcellular location">
    <subcellularLocation>
        <location evidence="1">Membrane</location>
    </subcellularLocation>
</comment>
<gene>
    <name evidence="4" type="ORF">L3X38_007132</name>
</gene>
<evidence type="ECO:0000256" key="3">
    <source>
        <dbReference type="SAM" id="Phobius"/>
    </source>
</evidence>
<evidence type="ECO:0008006" key="6">
    <source>
        <dbReference type="Google" id="ProtNLM"/>
    </source>
</evidence>
<reference evidence="4 5" key="1">
    <citation type="journal article" date="2022" name="G3 (Bethesda)">
        <title>Whole-genome sequence and methylome profiling of the almond [Prunus dulcis (Mill.) D.A. Webb] cultivar 'Nonpareil'.</title>
        <authorList>
            <person name="D'Amico-Willman K.M."/>
            <person name="Ouma W.Z."/>
            <person name="Meulia T."/>
            <person name="Sideli G.M."/>
            <person name="Gradziel T.M."/>
            <person name="Fresnedo-Ramirez J."/>
        </authorList>
    </citation>
    <scope>NUCLEOTIDE SEQUENCE [LARGE SCALE GENOMIC DNA]</scope>
    <source>
        <strain evidence="4">Clone GOH B32 T37-40</strain>
    </source>
</reference>
<evidence type="ECO:0000313" key="4">
    <source>
        <dbReference type="EMBL" id="KAI5354237.1"/>
    </source>
</evidence>
<keyword evidence="2 3" id="KW-0472">Membrane</keyword>
<dbReference type="PANTHER" id="PTHR31415">
    <property type="entry name" value="OS05G0367900 PROTEIN"/>
    <property type="match status" value="1"/>
</dbReference>
<dbReference type="GO" id="GO:0005886">
    <property type="term" value="C:plasma membrane"/>
    <property type="evidence" value="ECO:0007669"/>
    <property type="project" value="TreeGrafter"/>
</dbReference>
<keyword evidence="5" id="KW-1185">Reference proteome</keyword>
<keyword evidence="3" id="KW-0812">Transmembrane</keyword>
<dbReference type="EMBL" id="JAJFAZ020000001">
    <property type="protein sequence ID" value="KAI5354237.1"/>
    <property type="molecule type" value="Genomic_DNA"/>
</dbReference>
<dbReference type="GO" id="GO:0098542">
    <property type="term" value="P:defense response to other organism"/>
    <property type="evidence" value="ECO:0007669"/>
    <property type="project" value="InterPro"/>
</dbReference>
<dbReference type="AlphaFoldDB" id="A0AAD4ZU79"/>
<evidence type="ECO:0000313" key="5">
    <source>
        <dbReference type="Proteomes" id="UP001054821"/>
    </source>
</evidence>
<organism evidence="4 5">
    <name type="scientific">Prunus dulcis</name>
    <name type="common">Almond</name>
    <name type="synonym">Amygdalus dulcis</name>
    <dbReference type="NCBI Taxonomy" id="3755"/>
    <lineage>
        <taxon>Eukaryota</taxon>
        <taxon>Viridiplantae</taxon>
        <taxon>Streptophyta</taxon>
        <taxon>Embryophyta</taxon>
        <taxon>Tracheophyta</taxon>
        <taxon>Spermatophyta</taxon>
        <taxon>Magnoliopsida</taxon>
        <taxon>eudicotyledons</taxon>
        <taxon>Gunneridae</taxon>
        <taxon>Pentapetalae</taxon>
        <taxon>rosids</taxon>
        <taxon>fabids</taxon>
        <taxon>Rosales</taxon>
        <taxon>Rosaceae</taxon>
        <taxon>Amygdaloideae</taxon>
        <taxon>Amygdaleae</taxon>
        <taxon>Prunus</taxon>
    </lineage>
</organism>
<name>A0AAD4ZU79_PRUDU</name>
<sequence length="148" mass="16917">MSESSDKKNNSICDCKEILTVVPFAVCIFLGFMFLLFTFKSYEGPKFSINDAYLTRFNYTETNHTLFYNLSLTNPNKGLPFDLIDIRVTAYYQNKIFGLVSLDHRHTTFHQDPKNASIFHNVVVQGWKALVLDEPVLTNAAHLTVTTL</sequence>
<dbReference type="InterPro" id="IPR044839">
    <property type="entry name" value="NDR1-like"/>
</dbReference>
<dbReference type="Proteomes" id="UP001054821">
    <property type="component" value="Chromosome 1"/>
</dbReference>